<dbReference type="GO" id="GO:0006950">
    <property type="term" value="P:response to stress"/>
    <property type="evidence" value="ECO:0007669"/>
    <property type="project" value="TreeGrafter"/>
</dbReference>
<accession>F4CR80</accession>
<keyword evidence="3" id="KW-1185">Reference proteome</keyword>
<dbReference type="PANTHER" id="PTHR33164">
    <property type="entry name" value="TRANSCRIPTIONAL REGULATOR, MARR FAMILY"/>
    <property type="match status" value="1"/>
</dbReference>
<dbReference type="Pfam" id="PF01047">
    <property type="entry name" value="MarR"/>
    <property type="match status" value="1"/>
</dbReference>
<dbReference type="KEGG" id="pdx:Psed_2304"/>
<dbReference type="SMART" id="SM00347">
    <property type="entry name" value="HTH_MARR"/>
    <property type="match status" value="1"/>
</dbReference>
<protein>
    <submittedName>
        <fullName evidence="2">Transcriptional regulator, MarR family</fullName>
    </submittedName>
</protein>
<dbReference type="STRING" id="675635.Psed_2304"/>
<dbReference type="HOGENOM" id="CLU_083287_35_2_11"/>
<dbReference type="PANTHER" id="PTHR33164:SF105">
    <property type="entry name" value="TRANSCRIPTIONAL REPRESSOR PROTEIN-RELATED"/>
    <property type="match status" value="1"/>
</dbReference>
<evidence type="ECO:0000313" key="3">
    <source>
        <dbReference type="Proteomes" id="UP000007809"/>
    </source>
</evidence>
<dbReference type="AlphaFoldDB" id="F4CR80"/>
<dbReference type="EMBL" id="CP002593">
    <property type="protein sequence ID" value="AEA24517.1"/>
    <property type="molecule type" value="Genomic_DNA"/>
</dbReference>
<dbReference type="InterPro" id="IPR036390">
    <property type="entry name" value="WH_DNA-bd_sf"/>
</dbReference>
<sequence>MTGGGTGAGTRPDAALRELLGAMDGRCNSFAARRAARYLSASYDRALAPAGLRTTQFTILHKLAVAGRASISGLADTIAMDRTTLATNLKPLERDGLLTVRPDEHDRRTRLVEITEAGLRTLEHALPLWQEAQDTFEAAFGASEAANLRTALRAVLDTDLDPWAE</sequence>
<reference evidence="2 3" key="1">
    <citation type="journal article" date="2011" name="J. Bacteriol.">
        <title>Genome sequence of the 1,4-dioxane-degrading Pseudonocardia dioxanivorans strain CB1190.</title>
        <authorList>
            <person name="Sales C.M."/>
            <person name="Mahendra S."/>
            <person name="Grostern A."/>
            <person name="Parales R.E."/>
            <person name="Goodwin L.A."/>
            <person name="Woyke T."/>
            <person name="Nolan M."/>
            <person name="Lapidus A."/>
            <person name="Chertkov O."/>
            <person name="Ovchinnikova G."/>
            <person name="Sczyrba A."/>
            <person name="Alvarez-Cohen L."/>
        </authorList>
    </citation>
    <scope>NUCLEOTIDE SEQUENCE [LARGE SCALE GENOMIC DNA]</scope>
    <source>
        <strain evidence="3">ATCC 55486 / DSM 44775 / JCM 13855 / CB1190</strain>
    </source>
</reference>
<dbReference type="GO" id="GO:0003700">
    <property type="term" value="F:DNA-binding transcription factor activity"/>
    <property type="evidence" value="ECO:0007669"/>
    <property type="project" value="InterPro"/>
</dbReference>
<evidence type="ECO:0000313" key="2">
    <source>
        <dbReference type="EMBL" id="AEA24517.1"/>
    </source>
</evidence>
<dbReference type="PROSITE" id="PS50995">
    <property type="entry name" value="HTH_MARR_2"/>
    <property type="match status" value="1"/>
</dbReference>
<dbReference type="SUPFAM" id="SSF46785">
    <property type="entry name" value="Winged helix' DNA-binding domain"/>
    <property type="match status" value="1"/>
</dbReference>
<name>F4CR80_PSEUX</name>
<evidence type="ECO:0000259" key="1">
    <source>
        <dbReference type="PROSITE" id="PS50995"/>
    </source>
</evidence>
<feature type="domain" description="HTH marR-type" evidence="1">
    <location>
        <begin position="25"/>
        <end position="157"/>
    </location>
</feature>
<organism evidence="2 3">
    <name type="scientific">Pseudonocardia dioxanivorans (strain ATCC 55486 / DSM 44775 / JCM 13855 / CB1190)</name>
    <dbReference type="NCBI Taxonomy" id="675635"/>
    <lineage>
        <taxon>Bacteria</taxon>
        <taxon>Bacillati</taxon>
        <taxon>Actinomycetota</taxon>
        <taxon>Actinomycetes</taxon>
        <taxon>Pseudonocardiales</taxon>
        <taxon>Pseudonocardiaceae</taxon>
        <taxon>Pseudonocardia</taxon>
    </lineage>
</organism>
<dbReference type="eggNOG" id="COG1846">
    <property type="taxonomic scope" value="Bacteria"/>
</dbReference>
<dbReference type="InterPro" id="IPR036388">
    <property type="entry name" value="WH-like_DNA-bd_sf"/>
</dbReference>
<proteinExistence type="predicted"/>
<dbReference type="InterPro" id="IPR039422">
    <property type="entry name" value="MarR/SlyA-like"/>
</dbReference>
<dbReference type="InterPro" id="IPR000835">
    <property type="entry name" value="HTH_MarR-typ"/>
</dbReference>
<gene>
    <name evidence="2" type="ordered locus">Psed_2304</name>
</gene>
<dbReference type="Gene3D" id="1.10.10.10">
    <property type="entry name" value="Winged helix-like DNA-binding domain superfamily/Winged helix DNA-binding domain"/>
    <property type="match status" value="1"/>
</dbReference>
<dbReference type="Proteomes" id="UP000007809">
    <property type="component" value="Chromosome"/>
</dbReference>